<evidence type="ECO:0000259" key="3">
    <source>
        <dbReference type="PROSITE" id="PS51186"/>
    </source>
</evidence>
<accession>A0A4S3MS74</accession>
<evidence type="ECO:0000313" key="4">
    <source>
        <dbReference type="EMBL" id="THD85307.1"/>
    </source>
</evidence>
<dbReference type="InterPro" id="IPR000182">
    <property type="entry name" value="GNAT_dom"/>
</dbReference>
<dbReference type="Proteomes" id="UP000309450">
    <property type="component" value="Unassembled WGS sequence"/>
</dbReference>
<organism evidence="4 5">
    <name type="scientific">Aliigemmobacter aestuarii</name>
    <dbReference type="NCBI Taxonomy" id="1445661"/>
    <lineage>
        <taxon>Bacteria</taxon>
        <taxon>Pseudomonadati</taxon>
        <taxon>Pseudomonadota</taxon>
        <taxon>Alphaproteobacteria</taxon>
        <taxon>Rhodobacterales</taxon>
        <taxon>Paracoccaceae</taxon>
        <taxon>Aliigemmobacter</taxon>
    </lineage>
</organism>
<feature type="domain" description="N-acetyltransferase" evidence="3">
    <location>
        <begin position="1"/>
        <end position="159"/>
    </location>
</feature>
<keyword evidence="2" id="KW-0012">Acyltransferase</keyword>
<dbReference type="SUPFAM" id="SSF55729">
    <property type="entry name" value="Acyl-CoA N-acyltransferases (Nat)"/>
    <property type="match status" value="1"/>
</dbReference>
<dbReference type="PROSITE" id="PS51186">
    <property type="entry name" value="GNAT"/>
    <property type="match status" value="1"/>
</dbReference>
<dbReference type="InterPro" id="IPR016181">
    <property type="entry name" value="Acyl_CoA_acyltransferase"/>
</dbReference>
<dbReference type="InterPro" id="IPR050832">
    <property type="entry name" value="Bact_Acetyltransf"/>
</dbReference>
<sequence length="160" mass="17658">MTLDPRRVQNPHDWSALLGLIRSSFAYMDGRVDPPSSIHRTTEADLSQMADEGEVWVIDAPQVSGPVACMVLTPRPDCLYIGKVAVADAWRGTGLSRRLIDLAVDRARVHGLPALELQVRVELADNHAIYQRLGFVETGRTAHPGFDRPTSVTYRRSVAA</sequence>
<dbReference type="AlphaFoldDB" id="A0A4S3MS74"/>
<keyword evidence="5" id="KW-1185">Reference proteome</keyword>
<gene>
    <name evidence="4" type="ORF">E7811_06285</name>
</gene>
<dbReference type="EMBL" id="SSND01000001">
    <property type="protein sequence ID" value="THD85307.1"/>
    <property type="molecule type" value="Genomic_DNA"/>
</dbReference>
<dbReference type="Gene3D" id="3.40.630.30">
    <property type="match status" value="1"/>
</dbReference>
<dbReference type="Pfam" id="PF00583">
    <property type="entry name" value="Acetyltransf_1"/>
    <property type="match status" value="1"/>
</dbReference>
<keyword evidence="1 4" id="KW-0808">Transferase</keyword>
<evidence type="ECO:0000256" key="1">
    <source>
        <dbReference type="ARBA" id="ARBA00022679"/>
    </source>
</evidence>
<evidence type="ECO:0000256" key="2">
    <source>
        <dbReference type="ARBA" id="ARBA00023315"/>
    </source>
</evidence>
<name>A0A4S3MS74_9RHOB</name>
<evidence type="ECO:0000313" key="5">
    <source>
        <dbReference type="Proteomes" id="UP000309450"/>
    </source>
</evidence>
<comment type="caution">
    <text evidence="4">The sequence shown here is derived from an EMBL/GenBank/DDBJ whole genome shotgun (WGS) entry which is preliminary data.</text>
</comment>
<dbReference type="RefSeq" id="WP_136393681.1">
    <property type="nucleotide sequence ID" value="NZ_SSND01000001.1"/>
</dbReference>
<protein>
    <submittedName>
        <fullName evidence="4">GNAT family N-acetyltransferase</fullName>
    </submittedName>
</protein>
<proteinExistence type="predicted"/>
<dbReference type="OrthoDB" id="9789603at2"/>
<reference evidence="4 5" key="1">
    <citation type="submission" date="2019-04" db="EMBL/GenBank/DDBJ databases">
        <title>Draft genome sequence of Gemmobacter aestuarii sp. nov.</title>
        <authorList>
            <person name="Hameed A."/>
            <person name="Lin S.-Y."/>
            <person name="Shahina M."/>
            <person name="Lai W.-A."/>
            <person name="Young C.-C."/>
        </authorList>
    </citation>
    <scope>NUCLEOTIDE SEQUENCE [LARGE SCALE GENOMIC DNA]</scope>
    <source>
        <strain evidence="4 5">CC-PW-75</strain>
    </source>
</reference>
<dbReference type="PANTHER" id="PTHR43877">
    <property type="entry name" value="AMINOALKYLPHOSPHONATE N-ACETYLTRANSFERASE-RELATED-RELATED"/>
    <property type="match status" value="1"/>
</dbReference>
<dbReference type="GO" id="GO:0016747">
    <property type="term" value="F:acyltransferase activity, transferring groups other than amino-acyl groups"/>
    <property type="evidence" value="ECO:0007669"/>
    <property type="project" value="InterPro"/>
</dbReference>
<dbReference type="CDD" id="cd04301">
    <property type="entry name" value="NAT_SF"/>
    <property type="match status" value="1"/>
</dbReference>